<dbReference type="EMBL" id="AJVK01021009">
    <property type="status" value="NOT_ANNOTATED_CDS"/>
    <property type="molecule type" value="Genomic_DNA"/>
</dbReference>
<evidence type="ECO:0000256" key="5">
    <source>
        <dbReference type="ARBA" id="ARBA00041448"/>
    </source>
</evidence>
<feature type="region of interest" description="Disordered" evidence="7">
    <location>
        <begin position="873"/>
        <end position="900"/>
    </location>
</feature>
<keyword evidence="3" id="KW-0547">Nucleotide-binding</keyword>
<reference evidence="8" key="1">
    <citation type="submission" date="2022-08" db="UniProtKB">
        <authorList>
            <consortium name="EnsemblMetazoa"/>
        </authorList>
    </citation>
    <scope>IDENTIFICATION</scope>
    <source>
        <strain evidence="8">Israel</strain>
    </source>
</reference>
<dbReference type="VEuPathDB" id="VectorBase:PPAPM1_003508"/>
<dbReference type="GO" id="GO:0015631">
    <property type="term" value="F:tubulin binding"/>
    <property type="evidence" value="ECO:0007669"/>
    <property type="project" value="TreeGrafter"/>
</dbReference>
<dbReference type="GO" id="GO:0000226">
    <property type="term" value="P:microtubule cytoskeleton organization"/>
    <property type="evidence" value="ECO:0007669"/>
    <property type="project" value="TreeGrafter"/>
</dbReference>
<dbReference type="VEuPathDB" id="VectorBase:PPAI000602"/>
<dbReference type="Pfam" id="PF03133">
    <property type="entry name" value="TTL"/>
    <property type="match status" value="1"/>
</dbReference>
<name>A0A1B0CZT0_PHLPP</name>
<feature type="compositionally biased region" description="Basic and acidic residues" evidence="7">
    <location>
        <begin position="146"/>
        <end position="161"/>
    </location>
</feature>
<dbReference type="GO" id="GO:0070740">
    <property type="term" value="F:tubulin-glutamic acid ligase activity"/>
    <property type="evidence" value="ECO:0007669"/>
    <property type="project" value="TreeGrafter"/>
</dbReference>
<dbReference type="GO" id="GO:0005524">
    <property type="term" value="F:ATP binding"/>
    <property type="evidence" value="ECO:0007669"/>
    <property type="project" value="UniProtKB-KW"/>
</dbReference>
<evidence type="ECO:0000256" key="4">
    <source>
        <dbReference type="ARBA" id="ARBA00022840"/>
    </source>
</evidence>
<sequence length="900" mass="101681">MDVEKKDVDNPWITGGALGSKDAVLVFRTCVLSQHHTSTSEVDLVDTGSPSTSSECVAGVESLPLLDPPPAKPEMKKSLGKQLVVNKLRVQLVSSISDPSISRRNGSDSSGTGSDMEKEMEFKSISDSETHANEDSGSDSVQKSPRKMEKSQSDVIVPKDKSEMPGAVLNVRYRFMNTETRLLRKILGGHGLKEAEEDETFNLLWTGIHLKPDILRNLLPYQRVNHFPRASKYVFHHITKGFFSLFNPFRSSELTRKDRLYKNIEKMQHLRGGSKNFDIVPESYLLPTEYRDLVSAHNKYRGPWIVKPAASSRGRGIYIVNSLDKIPSDEQLVVAKYISDPLCIDGHKCDVRLYVAVTSFDPLLIYVYEEGLVRLATVKYNRSSEFLWNSCMHLCNYSINKYHSDYIKSRDAGDEDVGHKWTLSALLRHLKSQGCDTEQLMLNIEDVIIKAIFSCAQSIVAACRMFVPNNNNCFELYGFDILIDDTLKPWLLEVNLSPSLGIDTPLDAKVKASLLTDLLNMVGIPAISPLLKAAYDSKYVKHRSFHGRRANSADFIQGSHTLPKKHQHHTLTSLTTEELRIVRSAKAQFARRSGFIRIFPTEDSLAKYGLYMDPVCAMIIPHNFNVMLHGQLYPADSAEGESGIAERMQQYERALETSQPLNLGNKMYQPKSTDEARRLRKQIRKLIENGSEMSQMQARKAFQMYLECILRRVSTESKQCHEKLILKFIQRSGVNFKTPFFIRNPFSHKILSKDRSALVAKQLGDYLEVYNKETEALSDSFDPYGSIPNRLFSDFLCQAQESDLEAILTIHTNATQQMPFLYNRCAPGAPAAPPIPVGAHGFLKALPNMAPIGVSQESHKIDQYYKSIEARSPEKEIQNGKRLPEKTFSFNTMKRKTTTK</sequence>
<keyword evidence="9" id="KW-1185">Reference proteome</keyword>
<evidence type="ECO:0000256" key="3">
    <source>
        <dbReference type="ARBA" id="ARBA00022741"/>
    </source>
</evidence>
<accession>A0A1B0CZT0</accession>
<dbReference type="PROSITE" id="PS51221">
    <property type="entry name" value="TTL"/>
    <property type="match status" value="1"/>
</dbReference>
<evidence type="ECO:0000256" key="2">
    <source>
        <dbReference type="ARBA" id="ARBA00022598"/>
    </source>
</evidence>
<proteinExistence type="inferred from homology"/>
<keyword evidence="2" id="KW-0436">Ligase</keyword>
<dbReference type="InterPro" id="IPR004344">
    <property type="entry name" value="TTL/TTLL_fam"/>
</dbReference>
<feature type="region of interest" description="Disordered" evidence="7">
    <location>
        <begin position="97"/>
        <end position="161"/>
    </location>
</feature>
<dbReference type="PANTHER" id="PTHR12241:SF145">
    <property type="entry name" value="TUBULIN POLYGLUTAMYLASE TTLL5"/>
    <property type="match status" value="1"/>
</dbReference>
<evidence type="ECO:0000256" key="7">
    <source>
        <dbReference type="SAM" id="MobiDB-lite"/>
    </source>
</evidence>
<evidence type="ECO:0000313" key="9">
    <source>
        <dbReference type="Proteomes" id="UP000092462"/>
    </source>
</evidence>
<dbReference type="EnsemblMetazoa" id="PPAI000602-RA">
    <property type="protein sequence ID" value="PPAI000602-PA"/>
    <property type="gene ID" value="PPAI000602"/>
</dbReference>
<dbReference type="Proteomes" id="UP000092462">
    <property type="component" value="Unassembled WGS sequence"/>
</dbReference>
<organism evidence="8 9">
    <name type="scientific">Phlebotomus papatasi</name>
    <name type="common">Sandfly</name>
    <dbReference type="NCBI Taxonomy" id="29031"/>
    <lineage>
        <taxon>Eukaryota</taxon>
        <taxon>Metazoa</taxon>
        <taxon>Ecdysozoa</taxon>
        <taxon>Arthropoda</taxon>
        <taxon>Hexapoda</taxon>
        <taxon>Insecta</taxon>
        <taxon>Pterygota</taxon>
        <taxon>Neoptera</taxon>
        <taxon>Endopterygota</taxon>
        <taxon>Diptera</taxon>
        <taxon>Nematocera</taxon>
        <taxon>Psychodoidea</taxon>
        <taxon>Psychodidae</taxon>
        <taxon>Phlebotomus</taxon>
        <taxon>Phlebotomus</taxon>
    </lineage>
</organism>
<comment type="similarity">
    <text evidence="1">Belongs to the tubulin--tyrosine ligase family.</text>
</comment>
<evidence type="ECO:0000313" key="8">
    <source>
        <dbReference type="EnsemblMetazoa" id="PPAI000602-PA"/>
    </source>
</evidence>
<feature type="region of interest" description="Disordered" evidence="7">
    <location>
        <begin position="38"/>
        <end position="78"/>
    </location>
</feature>
<dbReference type="GO" id="GO:0036064">
    <property type="term" value="C:ciliary basal body"/>
    <property type="evidence" value="ECO:0007669"/>
    <property type="project" value="TreeGrafter"/>
</dbReference>
<evidence type="ECO:0000256" key="1">
    <source>
        <dbReference type="ARBA" id="ARBA00006820"/>
    </source>
</evidence>
<evidence type="ECO:0000256" key="6">
    <source>
        <dbReference type="ARBA" id="ARBA00049274"/>
    </source>
</evidence>
<feature type="compositionally biased region" description="Polar residues" evidence="7">
    <location>
        <begin position="97"/>
        <end position="113"/>
    </location>
</feature>
<protein>
    <recommendedName>
        <fullName evidence="5">Tubulin--tyrosine ligase-like protein 5</fullName>
    </recommendedName>
</protein>
<dbReference type="EMBL" id="AJVK01021008">
    <property type="status" value="NOT_ANNOTATED_CDS"/>
    <property type="molecule type" value="Genomic_DNA"/>
</dbReference>
<keyword evidence="4" id="KW-0067">ATP-binding</keyword>
<comment type="catalytic activity">
    <reaction evidence="6">
        <text>L-glutamyl-[protein] + L-glutamate + ATP = gamma-L-glutamyl-L-glutamyl-[protein] + ADP + phosphate + H(+)</text>
        <dbReference type="Rhea" id="RHEA:60144"/>
        <dbReference type="Rhea" id="RHEA-COMP:10208"/>
        <dbReference type="Rhea" id="RHEA-COMP:15517"/>
        <dbReference type="ChEBI" id="CHEBI:15378"/>
        <dbReference type="ChEBI" id="CHEBI:29973"/>
        <dbReference type="ChEBI" id="CHEBI:29985"/>
        <dbReference type="ChEBI" id="CHEBI:30616"/>
        <dbReference type="ChEBI" id="CHEBI:43474"/>
        <dbReference type="ChEBI" id="CHEBI:143622"/>
        <dbReference type="ChEBI" id="CHEBI:456216"/>
    </reaction>
    <physiologicalReaction direction="left-to-right" evidence="6">
        <dbReference type="Rhea" id="RHEA:60145"/>
    </physiologicalReaction>
</comment>
<dbReference type="PANTHER" id="PTHR12241">
    <property type="entry name" value="TUBULIN POLYGLUTAMYLASE"/>
    <property type="match status" value="1"/>
</dbReference>
<dbReference type="Gene3D" id="3.30.470.20">
    <property type="entry name" value="ATP-grasp fold, B domain"/>
    <property type="match status" value="1"/>
</dbReference>
<feature type="compositionally biased region" description="Basic and acidic residues" evidence="7">
    <location>
        <begin position="873"/>
        <end position="885"/>
    </location>
</feature>
<feature type="compositionally biased region" description="Basic and acidic residues" evidence="7">
    <location>
        <begin position="115"/>
        <end position="134"/>
    </location>
</feature>
<dbReference type="SUPFAM" id="SSF56059">
    <property type="entry name" value="Glutathione synthetase ATP-binding domain-like"/>
    <property type="match status" value="1"/>
</dbReference>
<dbReference type="AlphaFoldDB" id="A0A1B0CZT0"/>